<gene>
    <name evidence="4" type="ORF">S01H1_59117</name>
</gene>
<feature type="non-terminal residue" evidence="4">
    <location>
        <position position="1"/>
    </location>
</feature>
<dbReference type="InterPro" id="IPR029063">
    <property type="entry name" value="SAM-dependent_MTases_sf"/>
</dbReference>
<name>X0W3C0_9ZZZZ</name>
<dbReference type="Pfam" id="PF01555">
    <property type="entry name" value="N6_N4_Mtase"/>
    <property type="match status" value="1"/>
</dbReference>
<organism evidence="4">
    <name type="scientific">marine sediment metagenome</name>
    <dbReference type="NCBI Taxonomy" id="412755"/>
    <lineage>
        <taxon>unclassified sequences</taxon>
        <taxon>metagenomes</taxon>
        <taxon>ecological metagenomes</taxon>
    </lineage>
</organism>
<comment type="caution">
    <text evidence="4">The sequence shown here is derived from an EMBL/GenBank/DDBJ whole genome shotgun (WGS) entry which is preliminary data.</text>
</comment>
<dbReference type="GO" id="GO:0032259">
    <property type="term" value="P:methylation"/>
    <property type="evidence" value="ECO:0007669"/>
    <property type="project" value="UniProtKB-KW"/>
</dbReference>
<dbReference type="InterPro" id="IPR002941">
    <property type="entry name" value="DNA_methylase_N4/N6"/>
</dbReference>
<accession>X0W3C0</accession>
<dbReference type="EMBL" id="BARS01038650">
    <property type="protein sequence ID" value="GAG25035.1"/>
    <property type="molecule type" value="Genomic_DNA"/>
</dbReference>
<reference evidence="4" key="1">
    <citation type="journal article" date="2014" name="Front. Microbiol.">
        <title>High frequency of phylogenetically diverse reductive dehalogenase-homologous genes in deep subseafloor sedimentary metagenomes.</title>
        <authorList>
            <person name="Kawai M."/>
            <person name="Futagami T."/>
            <person name="Toyoda A."/>
            <person name="Takaki Y."/>
            <person name="Nishi S."/>
            <person name="Hori S."/>
            <person name="Arai W."/>
            <person name="Tsubouchi T."/>
            <person name="Morono Y."/>
            <person name="Uchiyama I."/>
            <person name="Ito T."/>
            <person name="Fujiyama A."/>
            <person name="Inagaki F."/>
            <person name="Takami H."/>
        </authorList>
    </citation>
    <scope>NUCLEOTIDE SEQUENCE</scope>
    <source>
        <strain evidence="4">Expedition CK06-06</strain>
    </source>
</reference>
<evidence type="ECO:0000259" key="3">
    <source>
        <dbReference type="Pfam" id="PF01555"/>
    </source>
</evidence>
<evidence type="ECO:0000313" key="4">
    <source>
        <dbReference type="EMBL" id="GAG25035.1"/>
    </source>
</evidence>
<evidence type="ECO:0000256" key="1">
    <source>
        <dbReference type="ARBA" id="ARBA00022603"/>
    </source>
</evidence>
<keyword evidence="2" id="KW-0808">Transferase</keyword>
<dbReference type="GO" id="GO:0003677">
    <property type="term" value="F:DNA binding"/>
    <property type="evidence" value="ECO:0007669"/>
    <property type="project" value="InterPro"/>
</dbReference>
<feature type="domain" description="DNA methylase N-4/N-6" evidence="3">
    <location>
        <begin position="38"/>
        <end position="101"/>
    </location>
</feature>
<protein>
    <recommendedName>
        <fullName evidence="3">DNA methylase N-4/N-6 domain-containing protein</fullName>
    </recommendedName>
</protein>
<sequence>VIYGGKDKYYGECKVDKNIETDEGGHKGRFPNTFLEYPIRKSKKSDKNTASTRPNELVDFIIKTYTNEGDTILDLTCYDALTGERAISLNRNYIGVDLELNKKKI</sequence>
<evidence type="ECO:0000256" key="2">
    <source>
        <dbReference type="ARBA" id="ARBA00022679"/>
    </source>
</evidence>
<keyword evidence="1" id="KW-0489">Methyltransferase</keyword>
<dbReference type="SUPFAM" id="SSF53335">
    <property type="entry name" value="S-adenosyl-L-methionine-dependent methyltransferases"/>
    <property type="match status" value="1"/>
</dbReference>
<dbReference type="AlphaFoldDB" id="X0W3C0"/>
<dbReference type="GO" id="GO:0008170">
    <property type="term" value="F:N-methyltransferase activity"/>
    <property type="evidence" value="ECO:0007669"/>
    <property type="project" value="InterPro"/>
</dbReference>
<dbReference type="Gene3D" id="3.40.50.150">
    <property type="entry name" value="Vaccinia Virus protein VP39"/>
    <property type="match status" value="1"/>
</dbReference>
<proteinExistence type="predicted"/>